<dbReference type="EMBL" id="JBDODL010000005">
    <property type="protein sequence ID" value="MES1918005.1"/>
    <property type="molecule type" value="Genomic_DNA"/>
</dbReference>
<keyword evidence="2" id="KW-1185">Reference proteome</keyword>
<reference evidence="1 2" key="1">
    <citation type="journal article" date="2024" name="BMC Biol.">
        <title>Comparative genomics of Ascetosporea gives new insight into the evolutionary basis for animal parasitism in Rhizaria.</title>
        <authorList>
            <person name="Hiltunen Thoren M."/>
            <person name="Onut-Brannstrom I."/>
            <person name="Alfjorden A."/>
            <person name="Peckova H."/>
            <person name="Swords F."/>
            <person name="Hooper C."/>
            <person name="Holzer A.S."/>
            <person name="Bass D."/>
            <person name="Burki F."/>
        </authorList>
    </citation>
    <scope>NUCLEOTIDE SEQUENCE [LARGE SCALE GENOMIC DNA]</scope>
    <source>
        <strain evidence="1">20-A016</strain>
    </source>
</reference>
<evidence type="ECO:0000313" key="2">
    <source>
        <dbReference type="Proteomes" id="UP001439008"/>
    </source>
</evidence>
<protein>
    <submittedName>
        <fullName evidence="1">Uncharacterized protein</fullName>
    </submittedName>
</protein>
<sequence>MAALGIEPRTPQFIFDVQLYHCPATSAMIFKILCSKPLIVLGFNLLNSPEAKELRARVFISSFATSGRETFLRSYRPSFAAFRISLTSSLSMGLKLAKSTCLSHRRCSGPDSLC</sequence>
<organism evidence="1 2">
    <name type="scientific">Bonamia ostreae</name>
    <dbReference type="NCBI Taxonomy" id="126728"/>
    <lineage>
        <taxon>Eukaryota</taxon>
        <taxon>Sar</taxon>
        <taxon>Rhizaria</taxon>
        <taxon>Endomyxa</taxon>
        <taxon>Ascetosporea</taxon>
        <taxon>Haplosporida</taxon>
        <taxon>Bonamia</taxon>
    </lineage>
</organism>
<dbReference type="Proteomes" id="UP001439008">
    <property type="component" value="Unassembled WGS sequence"/>
</dbReference>
<name>A0ABV2AE40_9EUKA</name>
<accession>A0ABV2AE40</accession>
<evidence type="ECO:0000313" key="1">
    <source>
        <dbReference type="EMBL" id="MES1918005.1"/>
    </source>
</evidence>
<proteinExistence type="predicted"/>
<comment type="caution">
    <text evidence="1">The sequence shown here is derived from an EMBL/GenBank/DDBJ whole genome shotgun (WGS) entry which is preliminary data.</text>
</comment>
<gene>
    <name evidence="1" type="ORF">MHBO_000040</name>
</gene>